<sequence length="157" mass="17864">MRIFESIRIVTNTPSDFKFVYGGYKGVVAVDQLHQQSYHEQRVCSRTRSKAQVTFANSKYQEKGASPRINHVLKEGRESRGCEPPTLRCHVKPKLSRSAEALELALEHSNPAKTSETREGNGKPDQDRFYQCATEHSSTRNAIRSGEPDKEYLFTMD</sequence>
<dbReference type="Proteomes" id="UP000236630">
    <property type="component" value="Unassembled WGS sequence"/>
</dbReference>
<name>A0A2H5QWZ9_CITUN</name>
<gene>
    <name evidence="2" type="ORF">CUMW_269680</name>
</gene>
<evidence type="ECO:0000256" key="1">
    <source>
        <dbReference type="SAM" id="MobiDB-lite"/>
    </source>
</evidence>
<proteinExistence type="predicted"/>
<evidence type="ECO:0000313" key="2">
    <source>
        <dbReference type="EMBL" id="GAY69133.1"/>
    </source>
</evidence>
<comment type="caution">
    <text evidence="2">The sequence shown here is derived from an EMBL/GenBank/DDBJ whole genome shotgun (WGS) entry which is preliminary data.</text>
</comment>
<dbReference type="AlphaFoldDB" id="A0A2H5QWZ9"/>
<accession>A0A2H5QWZ9</accession>
<organism evidence="2 3">
    <name type="scientific">Citrus unshiu</name>
    <name type="common">Satsuma mandarin</name>
    <name type="synonym">Citrus nobilis var. unshiu</name>
    <dbReference type="NCBI Taxonomy" id="55188"/>
    <lineage>
        <taxon>Eukaryota</taxon>
        <taxon>Viridiplantae</taxon>
        <taxon>Streptophyta</taxon>
        <taxon>Embryophyta</taxon>
        <taxon>Tracheophyta</taxon>
        <taxon>Spermatophyta</taxon>
        <taxon>Magnoliopsida</taxon>
        <taxon>eudicotyledons</taxon>
        <taxon>Gunneridae</taxon>
        <taxon>Pentapetalae</taxon>
        <taxon>rosids</taxon>
        <taxon>malvids</taxon>
        <taxon>Sapindales</taxon>
        <taxon>Rutaceae</taxon>
        <taxon>Aurantioideae</taxon>
        <taxon>Citrus</taxon>
    </lineage>
</organism>
<feature type="region of interest" description="Disordered" evidence="1">
    <location>
        <begin position="106"/>
        <end position="157"/>
    </location>
</feature>
<reference evidence="2 3" key="1">
    <citation type="journal article" date="2017" name="Front. Genet.">
        <title>Draft sequencing of the heterozygous diploid genome of Satsuma (Citrus unshiu Marc.) using a hybrid assembly approach.</title>
        <authorList>
            <person name="Shimizu T."/>
            <person name="Tanizawa Y."/>
            <person name="Mochizuki T."/>
            <person name="Nagasaki H."/>
            <person name="Yoshioka T."/>
            <person name="Toyoda A."/>
            <person name="Fujiyama A."/>
            <person name="Kaminuma E."/>
            <person name="Nakamura Y."/>
        </authorList>
    </citation>
    <scope>NUCLEOTIDE SEQUENCE [LARGE SCALE GENOMIC DNA]</scope>
    <source>
        <strain evidence="3">cv. Miyagawa wase</strain>
    </source>
</reference>
<keyword evidence="3" id="KW-1185">Reference proteome</keyword>
<dbReference type="EMBL" id="BDQV01001108">
    <property type="protein sequence ID" value="GAY69133.1"/>
    <property type="molecule type" value="Genomic_DNA"/>
</dbReference>
<feature type="compositionally biased region" description="Basic and acidic residues" evidence="1">
    <location>
        <begin position="115"/>
        <end position="128"/>
    </location>
</feature>
<feature type="compositionally biased region" description="Basic and acidic residues" evidence="1">
    <location>
        <begin position="146"/>
        <end position="157"/>
    </location>
</feature>
<protein>
    <submittedName>
        <fullName evidence="2">Uncharacterized protein</fullName>
    </submittedName>
</protein>
<evidence type="ECO:0000313" key="3">
    <source>
        <dbReference type="Proteomes" id="UP000236630"/>
    </source>
</evidence>